<dbReference type="Pfam" id="PF20414">
    <property type="entry name" value="DUF6698"/>
    <property type="match status" value="1"/>
</dbReference>
<organism evidence="2 3">
    <name type="scientific">Armillaria ostoyae</name>
    <name type="common">Armillaria root rot fungus</name>
    <dbReference type="NCBI Taxonomy" id="47428"/>
    <lineage>
        <taxon>Eukaryota</taxon>
        <taxon>Fungi</taxon>
        <taxon>Dikarya</taxon>
        <taxon>Basidiomycota</taxon>
        <taxon>Agaricomycotina</taxon>
        <taxon>Agaricomycetes</taxon>
        <taxon>Agaricomycetidae</taxon>
        <taxon>Agaricales</taxon>
        <taxon>Marasmiineae</taxon>
        <taxon>Physalacriaceae</taxon>
        <taxon>Armillaria</taxon>
    </lineage>
</organism>
<feature type="compositionally biased region" description="Acidic residues" evidence="1">
    <location>
        <begin position="128"/>
        <end position="140"/>
    </location>
</feature>
<name>A0A284RQU2_ARMOS</name>
<evidence type="ECO:0000313" key="2">
    <source>
        <dbReference type="EMBL" id="SJL11137.1"/>
    </source>
</evidence>
<accession>A0A284RQU2</accession>
<sequence>MPSPAAHRSKIHPTTSKSSARPTSGRTGPPVSKVAQRPIQKPSKQITRGPQRVVHSDDENHDNRRDRQPIPSSHRGPPVTPPETSDVEQTDTEELETDTPAPKTSKRKVENRKAQEPPAKKSKRATSNDEDEDEDEDGDEDDKKRAAVRRICRRLGRYYPRAVHLWAEADDVVWAGIEHANKAEMQKVPSHEFPCVTPNEKTFSILCGLVEREITFLEAFGRFETRQEAAEVMIREFQLGFGEGCASDTHKVWTSILDLCLEDRRHDTLEKPIPATKTDQGFNHYDTGRLLCPQRFCDKFDEEFLNKIVDGQVKITASDWPSFLYCQEEFVVGDPESGLMKGYLLLRVFLHIFFSNGDPIKQGGPKRRGIAKLHGMRKVTGCHIAYAACQARYALSSKDTWARTDGAFHMDVFYDVIVDLFEKYPDDEWVTTTLAWWNEEVFGDPDGCPEDSSTRKDLHPSDSSVQTVADAREARAKARAEAAAAALLASADDAEEEDVDD</sequence>
<proteinExistence type="predicted"/>
<feature type="compositionally biased region" description="Acidic residues" evidence="1">
    <location>
        <begin position="85"/>
        <end position="97"/>
    </location>
</feature>
<feature type="compositionally biased region" description="Polar residues" evidence="1">
    <location>
        <begin position="12"/>
        <end position="26"/>
    </location>
</feature>
<feature type="compositionally biased region" description="Basic and acidic residues" evidence="1">
    <location>
        <begin position="54"/>
        <end position="68"/>
    </location>
</feature>
<feature type="region of interest" description="Disordered" evidence="1">
    <location>
        <begin position="1"/>
        <end position="144"/>
    </location>
</feature>
<dbReference type="AlphaFoldDB" id="A0A284RQU2"/>
<reference evidence="3" key="1">
    <citation type="journal article" date="2017" name="Nat. Ecol. Evol.">
        <title>Genome expansion and lineage-specific genetic innovations in the forest pathogenic fungi Armillaria.</title>
        <authorList>
            <person name="Sipos G."/>
            <person name="Prasanna A.N."/>
            <person name="Walter M.C."/>
            <person name="O'Connor E."/>
            <person name="Balint B."/>
            <person name="Krizsan K."/>
            <person name="Kiss B."/>
            <person name="Hess J."/>
            <person name="Varga T."/>
            <person name="Slot J."/>
            <person name="Riley R."/>
            <person name="Boka B."/>
            <person name="Rigling D."/>
            <person name="Barry K."/>
            <person name="Lee J."/>
            <person name="Mihaltcheva S."/>
            <person name="LaButti K."/>
            <person name="Lipzen A."/>
            <person name="Waldron R."/>
            <person name="Moloney N.M."/>
            <person name="Sperisen C."/>
            <person name="Kredics L."/>
            <person name="Vagvoelgyi C."/>
            <person name="Patrignani A."/>
            <person name="Fitzpatrick D."/>
            <person name="Nagy I."/>
            <person name="Doyle S."/>
            <person name="Anderson J.B."/>
            <person name="Grigoriev I.V."/>
            <person name="Gueldener U."/>
            <person name="Muensterkoetter M."/>
            <person name="Nagy L.G."/>
        </authorList>
    </citation>
    <scope>NUCLEOTIDE SEQUENCE [LARGE SCALE GENOMIC DNA]</scope>
    <source>
        <strain evidence="3">C18/9</strain>
    </source>
</reference>
<dbReference type="EMBL" id="FUEG01000013">
    <property type="protein sequence ID" value="SJL11137.1"/>
    <property type="molecule type" value="Genomic_DNA"/>
</dbReference>
<keyword evidence="3" id="KW-1185">Reference proteome</keyword>
<evidence type="ECO:0000313" key="3">
    <source>
        <dbReference type="Proteomes" id="UP000219338"/>
    </source>
</evidence>
<dbReference type="InterPro" id="IPR046521">
    <property type="entry name" value="DUF6698"/>
</dbReference>
<feature type="compositionally biased region" description="Basic and acidic residues" evidence="1">
    <location>
        <begin position="107"/>
        <end position="119"/>
    </location>
</feature>
<evidence type="ECO:0000256" key="1">
    <source>
        <dbReference type="SAM" id="MobiDB-lite"/>
    </source>
</evidence>
<gene>
    <name evidence="2" type="ORF">ARMOST_14540</name>
</gene>
<dbReference type="OrthoDB" id="3220614at2759"/>
<dbReference type="Proteomes" id="UP000219338">
    <property type="component" value="Unassembled WGS sequence"/>
</dbReference>
<protein>
    <submittedName>
        <fullName evidence="2">Uncharacterized protein</fullName>
    </submittedName>
</protein>
<dbReference type="OMA" id="GRMINRE"/>
<feature type="region of interest" description="Disordered" evidence="1">
    <location>
        <begin position="446"/>
        <end position="472"/>
    </location>
</feature>
<dbReference type="STRING" id="47428.A0A284RQU2"/>